<dbReference type="AlphaFoldDB" id="A0A072NEM7"/>
<protein>
    <recommendedName>
        <fullName evidence="3 8">Malonyl-[acyl-carrier protein] O-methyltransferase</fullName>
        <shortName evidence="8">Malonyl-ACP O-methyltransferase</shortName>
        <ecNumber evidence="3 8">2.1.1.197</ecNumber>
    </recommendedName>
    <alternativeName>
        <fullName evidence="8">Biotin synthesis protein BioC</fullName>
    </alternativeName>
</protein>
<evidence type="ECO:0000259" key="9">
    <source>
        <dbReference type="Pfam" id="PF08241"/>
    </source>
</evidence>
<feature type="domain" description="Methyltransferase type 11" evidence="9">
    <location>
        <begin position="47"/>
        <end position="141"/>
    </location>
</feature>
<dbReference type="UniPathway" id="UPA00078"/>
<dbReference type="Gene3D" id="3.40.50.150">
    <property type="entry name" value="Vaccinia Virus protein VP39"/>
    <property type="match status" value="1"/>
</dbReference>
<dbReference type="GO" id="GO:0102130">
    <property type="term" value="F:malonyl-CoA methyltransferase activity"/>
    <property type="evidence" value="ECO:0007669"/>
    <property type="project" value="UniProtKB-EC"/>
</dbReference>
<comment type="similarity">
    <text evidence="8">Belongs to the methyltransferase superfamily.</text>
</comment>
<dbReference type="GO" id="GO:0009102">
    <property type="term" value="P:biotin biosynthetic process"/>
    <property type="evidence" value="ECO:0007669"/>
    <property type="project" value="UniProtKB-UniRule"/>
</dbReference>
<evidence type="ECO:0000256" key="8">
    <source>
        <dbReference type="HAMAP-Rule" id="MF_00835"/>
    </source>
</evidence>
<organism evidence="10 11">
    <name type="scientific">Marinobacter nitratireducens</name>
    <dbReference type="NCBI Taxonomy" id="1137280"/>
    <lineage>
        <taxon>Bacteria</taxon>
        <taxon>Pseudomonadati</taxon>
        <taxon>Pseudomonadota</taxon>
        <taxon>Gammaproteobacteria</taxon>
        <taxon>Pseudomonadales</taxon>
        <taxon>Marinobacteraceae</taxon>
        <taxon>Marinobacter</taxon>
    </lineage>
</organism>
<evidence type="ECO:0000256" key="7">
    <source>
        <dbReference type="ARBA" id="ARBA00022756"/>
    </source>
</evidence>
<dbReference type="EMBL" id="ANIE01000005">
    <property type="protein sequence ID" value="KEF31550.1"/>
    <property type="molecule type" value="Genomic_DNA"/>
</dbReference>
<dbReference type="PATRIC" id="fig|1137280.3.peg.1715"/>
<dbReference type="NCBIfam" id="TIGR02072">
    <property type="entry name" value="BioC"/>
    <property type="match status" value="1"/>
</dbReference>
<dbReference type="RefSeq" id="WP_036130618.1">
    <property type="nucleotide sequence ID" value="NZ_ANIE01000005.1"/>
</dbReference>
<keyword evidence="7 8" id="KW-0093">Biotin biosynthesis</keyword>
<dbReference type="SUPFAM" id="SSF53335">
    <property type="entry name" value="S-adenosyl-L-methionine-dependent methyltransferases"/>
    <property type="match status" value="1"/>
</dbReference>
<dbReference type="GO" id="GO:0032259">
    <property type="term" value="P:methylation"/>
    <property type="evidence" value="ECO:0007669"/>
    <property type="project" value="UniProtKB-KW"/>
</dbReference>
<dbReference type="InterPro" id="IPR011814">
    <property type="entry name" value="BioC"/>
</dbReference>
<dbReference type="GO" id="GO:0008757">
    <property type="term" value="F:S-adenosylmethionine-dependent methyltransferase activity"/>
    <property type="evidence" value="ECO:0007669"/>
    <property type="project" value="InterPro"/>
</dbReference>
<accession>A0A072NEM7</accession>
<proteinExistence type="inferred from homology"/>
<comment type="catalytic activity">
    <reaction evidence="1 8">
        <text>malonyl-[ACP] + S-adenosyl-L-methionine = malonyl-[ACP] methyl ester + S-adenosyl-L-homocysteine</text>
        <dbReference type="Rhea" id="RHEA:17105"/>
        <dbReference type="Rhea" id="RHEA-COMP:9623"/>
        <dbReference type="Rhea" id="RHEA-COMP:9954"/>
        <dbReference type="ChEBI" id="CHEBI:57856"/>
        <dbReference type="ChEBI" id="CHEBI:59789"/>
        <dbReference type="ChEBI" id="CHEBI:78449"/>
        <dbReference type="ChEBI" id="CHEBI:78845"/>
        <dbReference type="EC" id="2.1.1.197"/>
    </reaction>
</comment>
<keyword evidence="4 8" id="KW-0489">Methyltransferase</keyword>
<keyword evidence="6 8" id="KW-0949">S-adenosyl-L-methionine</keyword>
<dbReference type="PANTHER" id="PTHR43591:SF24">
    <property type="entry name" value="2-METHOXY-6-POLYPRENYL-1,4-BENZOQUINOL METHYLASE, MITOCHONDRIAL"/>
    <property type="match status" value="1"/>
</dbReference>
<keyword evidence="5 8" id="KW-0808">Transferase</keyword>
<sequence>MIALKPDIAREFGSASKTYERVSRLQRLMGDDMIQRLGRIAPAGHVLDLGCGTGWFTRQLADMLPDSAVTGMDLSPGMIDHASQTSKCVSSWLVGDAEHIPFPDDSVDLLFSNLMLQWCADPRVVFRECRRVLRPGGRLMISSLLDGTLAELRQAWAAADHGVEHVNQFLPETDFVRYVDEVLPGARVDARSLQLEYDSPMGLVGELKKLGAGYKGGQRRMSLTGPGRWRRMCDQYPLADDGRVLGTYEAVWVDWKA</sequence>
<dbReference type="PANTHER" id="PTHR43591">
    <property type="entry name" value="METHYLTRANSFERASE"/>
    <property type="match status" value="1"/>
</dbReference>
<dbReference type="InterPro" id="IPR029063">
    <property type="entry name" value="SAM-dependent_MTases_sf"/>
</dbReference>
<evidence type="ECO:0000313" key="11">
    <source>
        <dbReference type="Proteomes" id="UP000035057"/>
    </source>
</evidence>
<dbReference type="Proteomes" id="UP000035057">
    <property type="component" value="Unassembled WGS sequence"/>
</dbReference>
<dbReference type="GO" id="GO:0010340">
    <property type="term" value="F:carboxyl-O-methyltransferase activity"/>
    <property type="evidence" value="ECO:0007669"/>
    <property type="project" value="UniProtKB-UniRule"/>
</dbReference>
<dbReference type="CDD" id="cd02440">
    <property type="entry name" value="AdoMet_MTases"/>
    <property type="match status" value="1"/>
</dbReference>
<dbReference type="Pfam" id="PF08241">
    <property type="entry name" value="Methyltransf_11"/>
    <property type="match status" value="1"/>
</dbReference>
<comment type="pathway">
    <text evidence="2 8">Cofactor biosynthesis; biotin biosynthesis.</text>
</comment>
<evidence type="ECO:0000256" key="4">
    <source>
        <dbReference type="ARBA" id="ARBA00022603"/>
    </source>
</evidence>
<evidence type="ECO:0000256" key="3">
    <source>
        <dbReference type="ARBA" id="ARBA00012327"/>
    </source>
</evidence>
<dbReference type="HAMAP" id="MF_00835">
    <property type="entry name" value="BioC"/>
    <property type="match status" value="1"/>
</dbReference>
<dbReference type="InterPro" id="IPR013216">
    <property type="entry name" value="Methyltransf_11"/>
</dbReference>
<evidence type="ECO:0000256" key="2">
    <source>
        <dbReference type="ARBA" id="ARBA00004746"/>
    </source>
</evidence>
<comment type="function">
    <text evidence="8">Converts the free carboxyl group of a malonyl-thioester to its methyl ester by transfer of a methyl group from S-adenosyl-L-methionine (SAM). It allows to synthesize pimeloyl-ACP via the fatty acid synthetic pathway.</text>
</comment>
<comment type="caution">
    <text evidence="10">The sequence shown here is derived from an EMBL/GenBank/DDBJ whole genome shotgun (WGS) entry which is preliminary data.</text>
</comment>
<reference evidence="10 11" key="1">
    <citation type="submission" date="2012-12" db="EMBL/GenBank/DDBJ databases">
        <title>Genome assembly of Marinobacter sp. AK21.</title>
        <authorList>
            <person name="Khatri I."/>
            <person name="Kumar R."/>
            <person name="Vaidya B."/>
            <person name="Subramanian S."/>
            <person name="Pinnaka A."/>
        </authorList>
    </citation>
    <scope>NUCLEOTIDE SEQUENCE [LARGE SCALE GENOMIC DNA]</scope>
    <source>
        <strain evidence="10 11">AK21</strain>
    </source>
</reference>
<evidence type="ECO:0000256" key="1">
    <source>
        <dbReference type="ARBA" id="ARBA00000852"/>
    </source>
</evidence>
<dbReference type="OrthoDB" id="9760689at2"/>
<evidence type="ECO:0000313" key="10">
    <source>
        <dbReference type="EMBL" id="KEF31550.1"/>
    </source>
</evidence>
<dbReference type="STRING" id="1137280.D777_01899"/>
<gene>
    <name evidence="8" type="primary">bioC</name>
    <name evidence="10" type="ORF">D777_01899</name>
</gene>
<evidence type="ECO:0000256" key="5">
    <source>
        <dbReference type="ARBA" id="ARBA00022679"/>
    </source>
</evidence>
<name>A0A072NEM7_9GAMM</name>
<evidence type="ECO:0000256" key="6">
    <source>
        <dbReference type="ARBA" id="ARBA00022691"/>
    </source>
</evidence>
<dbReference type="EC" id="2.1.1.197" evidence="3 8"/>
<keyword evidence="11" id="KW-1185">Reference proteome</keyword>